<dbReference type="EMBL" id="OE005408">
    <property type="protein sequence ID" value="CAD7461945.1"/>
    <property type="molecule type" value="Genomic_DNA"/>
</dbReference>
<protein>
    <submittedName>
        <fullName evidence="1">Uncharacterized protein</fullName>
    </submittedName>
</protein>
<accession>A0A7R9IP18</accession>
<evidence type="ECO:0000313" key="1">
    <source>
        <dbReference type="EMBL" id="CAD7461945.1"/>
    </source>
</evidence>
<sequence length="68" mass="7911">MLGIELGALNSVERDKLPTEPRCWTNHESLHNFTMPFLDELDWPEYGFITGFMNTTKPLLIKVSLLCW</sequence>
<reference evidence="1" key="1">
    <citation type="submission" date="2020-11" db="EMBL/GenBank/DDBJ databases">
        <authorList>
            <person name="Tran Van P."/>
        </authorList>
    </citation>
    <scope>NUCLEOTIDE SEQUENCE</scope>
</reference>
<proteinExistence type="predicted"/>
<organism evidence="1">
    <name type="scientific">Timema tahoe</name>
    <dbReference type="NCBI Taxonomy" id="61484"/>
    <lineage>
        <taxon>Eukaryota</taxon>
        <taxon>Metazoa</taxon>
        <taxon>Ecdysozoa</taxon>
        <taxon>Arthropoda</taxon>
        <taxon>Hexapoda</taxon>
        <taxon>Insecta</taxon>
        <taxon>Pterygota</taxon>
        <taxon>Neoptera</taxon>
        <taxon>Polyneoptera</taxon>
        <taxon>Phasmatodea</taxon>
        <taxon>Timematodea</taxon>
        <taxon>Timematoidea</taxon>
        <taxon>Timematidae</taxon>
        <taxon>Timema</taxon>
    </lineage>
</organism>
<name>A0A7R9IP18_9NEOP</name>
<gene>
    <name evidence="1" type="ORF">TTEB3V08_LOCUS9848</name>
</gene>
<dbReference type="AlphaFoldDB" id="A0A7R9IP18"/>